<dbReference type="Proteomes" id="UP001234354">
    <property type="component" value="Unassembled WGS sequence"/>
</dbReference>
<dbReference type="Pfam" id="PF14279">
    <property type="entry name" value="HNH_5"/>
    <property type="match status" value="1"/>
</dbReference>
<protein>
    <recommendedName>
        <fullName evidence="1">HNH endonuclease 5 domain-containing protein</fullName>
    </recommendedName>
</protein>
<reference evidence="2" key="1">
    <citation type="submission" date="2023-07" db="EMBL/GenBank/DDBJ databases">
        <title>Functional and genomic diversity of the sorghum phyllosphere microbiome.</title>
        <authorList>
            <person name="Shade A."/>
        </authorList>
    </citation>
    <scope>NUCLEOTIDE SEQUENCE</scope>
    <source>
        <strain evidence="2">SORGH_AS_0908</strain>
    </source>
</reference>
<organism evidence="2 3">
    <name type="scientific">Pseudoxanthomonas winnipegensis</name>
    <dbReference type="NCBI Taxonomy" id="2480810"/>
    <lineage>
        <taxon>Bacteria</taxon>
        <taxon>Pseudomonadati</taxon>
        <taxon>Pseudomonadota</taxon>
        <taxon>Gammaproteobacteria</taxon>
        <taxon>Lysobacterales</taxon>
        <taxon>Lysobacteraceae</taxon>
        <taxon>Pseudoxanthomonas</taxon>
    </lineage>
</organism>
<sequence>MQEQAENIEFYATHYDIIGQWFLRPGEKVVLGDMSNRVCRFCGKKAPEVAFKKIAHAIPELLGNKSIESAYECDNCNEEFGKGIENDLGNWSKPMRTLIRIRGKSGVPTLKKGGDKPGWRIEYDQSKLNIRAYEYDPIYEVDEENNQVTFKLGRDAYTPVAVLKAFMKIGLTLLPDEEIGNFRNLMAWVRERDHSKPYLDRCPVIYSFQPGPMPNDLIAVCILRRKQNIAGYPYAFIVLGYGNEVFQVPLPSEQQDGAMSGQSISIHPFPVPGHPDSERYGKPKWGVLDWMDRQVKKGDIATIQMHFDSRTPVDPSQIDLNAPPNGA</sequence>
<evidence type="ECO:0000313" key="3">
    <source>
        <dbReference type="Proteomes" id="UP001234354"/>
    </source>
</evidence>
<proteinExistence type="predicted"/>
<comment type="caution">
    <text evidence="2">The sequence shown here is derived from an EMBL/GenBank/DDBJ whole genome shotgun (WGS) entry which is preliminary data.</text>
</comment>
<dbReference type="EMBL" id="JAUTBB010000001">
    <property type="protein sequence ID" value="MDQ1119027.1"/>
    <property type="molecule type" value="Genomic_DNA"/>
</dbReference>
<dbReference type="RefSeq" id="WP_306991916.1">
    <property type="nucleotide sequence ID" value="NZ_JAUTBB010000001.1"/>
</dbReference>
<evidence type="ECO:0000313" key="2">
    <source>
        <dbReference type="EMBL" id="MDQ1119027.1"/>
    </source>
</evidence>
<dbReference type="InterPro" id="IPR029471">
    <property type="entry name" value="HNH_5"/>
</dbReference>
<feature type="domain" description="HNH endonuclease 5" evidence="1">
    <location>
        <begin position="39"/>
        <end position="89"/>
    </location>
</feature>
<evidence type="ECO:0000259" key="1">
    <source>
        <dbReference type="Pfam" id="PF14279"/>
    </source>
</evidence>
<accession>A0AAW8G9L4</accession>
<gene>
    <name evidence="2" type="ORF">QE383_001335</name>
</gene>
<dbReference type="AlphaFoldDB" id="A0AAW8G9L4"/>
<name>A0AAW8G9L4_9GAMM</name>